<accession>A0A1S6GKW8</accession>
<comment type="function">
    <text evidence="1">Electron transport system for the ribonucleotide reductase system NrdEF.</text>
</comment>
<dbReference type="InterPro" id="IPR002109">
    <property type="entry name" value="Glutaredoxin"/>
</dbReference>
<gene>
    <name evidence="4" type="primary">nrdH</name>
    <name evidence="4" type="ORF">pCBMA213_2_00142</name>
</gene>
<proteinExistence type="predicted"/>
<evidence type="ECO:0000256" key="2">
    <source>
        <dbReference type="ARBA" id="ARBA00017945"/>
    </source>
</evidence>
<dbReference type="NCBIfam" id="TIGR02194">
    <property type="entry name" value="GlrX_NrdH"/>
    <property type="match status" value="1"/>
</dbReference>
<dbReference type="RefSeq" id="WP_155909831.1">
    <property type="nucleotide sequence ID" value="NZ_KY349138.1"/>
</dbReference>
<dbReference type="Gene3D" id="3.40.30.10">
    <property type="entry name" value="Glutaredoxin"/>
    <property type="match status" value="1"/>
</dbReference>
<dbReference type="InterPro" id="IPR011909">
    <property type="entry name" value="GlrX_NrdH"/>
</dbReference>
<dbReference type="CDD" id="cd02976">
    <property type="entry name" value="NrdH"/>
    <property type="match status" value="1"/>
</dbReference>
<reference evidence="4" key="1">
    <citation type="submission" date="2016-12" db="EMBL/GenBank/DDBJ databases">
        <title>Complete plasmid sequence carrying type IV-like and type VII secretion systems from an atypical mycobacteria strain.</title>
        <authorList>
            <person name="Morgado S."/>
            <person name="Marin M."/>
            <person name="Fonseca E."/>
            <person name="Freitas F."/>
            <person name="Vicente A.C."/>
        </authorList>
    </citation>
    <scope>NUCLEOTIDE SEQUENCE</scope>
    <source>
        <strain evidence="4">CBMA 213</strain>
        <plasmid evidence="4">pCBMA213_2</plasmid>
    </source>
</reference>
<dbReference type="Pfam" id="PF00462">
    <property type="entry name" value="Glutaredoxin"/>
    <property type="match status" value="1"/>
</dbReference>
<evidence type="ECO:0000313" key="4">
    <source>
        <dbReference type="EMBL" id="AQS22506.1"/>
    </source>
</evidence>
<geneLocation type="plasmid" evidence="4">
    <name>pCBMA213_2</name>
</geneLocation>
<dbReference type="EMBL" id="KY349138">
    <property type="protein sequence ID" value="AQS22506.1"/>
    <property type="molecule type" value="Genomic_DNA"/>
</dbReference>
<protein>
    <recommendedName>
        <fullName evidence="2">Glutaredoxin-like protein NrdH</fullName>
    </recommendedName>
</protein>
<name>A0A1S6GKW8_9MYCO</name>
<dbReference type="AlphaFoldDB" id="A0A1S6GKW8"/>
<evidence type="ECO:0000259" key="3">
    <source>
        <dbReference type="Pfam" id="PF00462"/>
    </source>
</evidence>
<sequence length="80" mass="8721">MSEIIVYTKPACVQCRATFSALDKANIPYRKVDISEDADAREFVMGLGYLQAPIVYAGPDNHFGGFRPDRLKALAAVDAA</sequence>
<dbReference type="InterPro" id="IPR036249">
    <property type="entry name" value="Thioredoxin-like_sf"/>
</dbReference>
<dbReference type="PROSITE" id="PS51354">
    <property type="entry name" value="GLUTAREDOXIN_2"/>
    <property type="match status" value="1"/>
</dbReference>
<dbReference type="GO" id="GO:0045454">
    <property type="term" value="P:cell redox homeostasis"/>
    <property type="evidence" value="ECO:0007669"/>
    <property type="project" value="InterPro"/>
</dbReference>
<organism evidence="4">
    <name type="scientific">Mycolicibacterium sp. CBMA 213</name>
    <dbReference type="NCBI Taxonomy" id="1968788"/>
    <lineage>
        <taxon>Bacteria</taxon>
        <taxon>Bacillati</taxon>
        <taxon>Actinomycetota</taxon>
        <taxon>Actinomycetes</taxon>
        <taxon>Mycobacteriales</taxon>
        <taxon>Mycobacteriaceae</taxon>
        <taxon>Mycolicibacterium</taxon>
    </lineage>
</organism>
<keyword evidence="4" id="KW-0614">Plasmid</keyword>
<feature type="domain" description="Glutaredoxin" evidence="3">
    <location>
        <begin position="4"/>
        <end position="58"/>
    </location>
</feature>
<dbReference type="SUPFAM" id="SSF52833">
    <property type="entry name" value="Thioredoxin-like"/>
    <property type="match status" value="1"/>
</dbReference>
<evidence type="ECO:0000256" key="1">
    <source>
        <dbReference type="ARBA" id="ARBA00002292"/>
    </source>
</evidence>